<feature type="compositionally biased region" description="Acidic residues" evidence="1">
    <location>
        <begin position="77"/>
        <end position="93"/>
    </location>
</feature>
<feature type="region of interest" description="Disordered" evidence="1">
    <location>
        <begin position="273"/>
        <end position="304"/>
    </location>
</feature>
<proteinExistence type="predicted"/>
<feature type="region of interest" description="Disordered" evidence="1">
    <location>
        <begin position="1"/>
        <end position="42"/>
    </location>
</feature>
<feature type="region of interest" description="Disordered" evidence="1">
    <location>
        <begin position="59"/>
        <end position="105"/>
    </location>
</feature>
<dbReference type="EMBL" id="NAJN01000701">
    <property type="protein sequence ID" value="TKA69725.1"/>
    <property type="molecule type" value="Genomic_DNA"/>
</dbReference>
<feature type="region of interest" description="Disordered" evidence="1">
    <location>
        <begin position="149"/>
        <end position="261"/>
    </location>
</feature>
<reference evidence="2 3" key="1">
    <citation type="submission" date="2017-03" db="EMBL/GenBank/DDBJ databases">
        <title>Genomes of endolithic fungi from Antarctica.</title>
        <authorList>
            <person name="Coleine C."/>
            <person name="Masonjones S."/>
            <person name="Stajich J.E."/>
        </authorList>
    </citation>
    <scope>NUCLEOTIDE SEQUENCE [LARGE SCALE GENOMIC DNA]</scope>
    <source>
        <strain evidence="2 3">CCFEE 5187</strain>
    </source>
</reference>
<organism evidence="2 3">
    <name type="scientific">Cryomyces minteri</name>
    <dbReference type="NCBI Taxonomy" id="331657"/>
    <lineage>
        <taxon>Eukaryota</taxon>
        <taxon>Fungi</taxon>
        <taxon>Dikarya</taxon>
        <taxon>Ascomycota</taxon>
        <taxon>Pezizomycotina</taxon>
        <taxon>Dothideomycetes</taxon>
        <taxon>Dothideomycetes incertae sedis</taxon>
        <taxon>Cryomyces</taxon>
    </lineage>
</organism>
<feature type="non-terminal residue" evidence="2">
    <location>
        <position position="304"/>
    </location>
</feature>
<feature type="compositionally biased region" description="Polar residues" evidence="1">
    <location>
        <begin position="283"/>
        <end position="292"/>
    </location>
</feature>
<comment type="caution">
    <text evidence="2">The sequence shown here is derived from an EMBL/GenBank/DDBJ whole genome shotgun (WGS) entry which is preliminary data.</text>
</comment>
<keyword evidence="3" id="KW-1185">Reference proteome</keyword>
<accession>A0A4U0X5J5</accession>
<feature type="compositionally biased region" description="Polar residues" evidence="1">
    <location>
        <begin position="200"/>
        <end position="217"/>
    </location>
</feature>
<dbReference type="Proteomes" id="UP000308768">
    <property type="component" value="Unassembled WGS sequence"/>
</dbReference>
<feature type="compositionally biased region" description="Polar residues" evidence="1">
    <location>
        <begin position="238"/>
        <end position="261"/>
    </location>
</feature>
<dbReference type="AlphaFoldDB" id="A0A4U0X5J5"/>
<gene>
    <name evidence="2" type="ORF">B0A49_09246</name>
</gene>
<dbReference type="STRING" id="331657.A0A4U0X5J5"/>
<evidence type="ECO:0000313" key="3">
    <source>
        <dbReference type="Proteomes" id="UP000308768"/>
    </source>
</evidence>
<sequence length="304" mass="32466">MTDNYDSDDAYPQSPGLQPVKFKAKPSPTPPPFLPPQAGAASPEVVSDAVLISYLSPNHPDIARKAGEQPLNSAPESEVESEGESDAAMEEGDAERPSTVNLDPVSQAQAAIQMLDARNTKSTTVLTTLAEMNPPAVSDVLVEADFQERTQSKKQHSADFQKVESNAKPSCHPIPMEIDGSGPDVGADGMLKLEAIPSKAPSTRRNLSEDSISTSPTLRRHTISKADGPPLQTLPAILSNSPSQDGTTGSPQQERSLPSFRTLSELAEVATHANEAHTRAFQHRQSFSSANGRSPVLVNRPYTN</sequence>
<feature type="compositionally biased region" description="Basic and acidic residues" evidence="1">
    <location>
        <begin position="149"/>
        <end position="162"/>
    </location>
</feature>
<name>A0A4U0X5J5_9PEZI</name>
<protein>
    <submittedName>
        <fullName evidence="2">Uncharacterized protein</fullName>
    </submittedName>
</protein>
<dbReference type="OrthoDB" id="6077919at2759"/>
<evidence type="ECO:0000313" key="2">
    <source>
        <dbReference type="EMBL" id="TKA69725.1"/>
    </source>
</evidence>
<evidence type="ECO:0000256" key="1">
    <source>
        <dbReference type="SAM" id="MobiDB-lite"/>
    </source>
</evidence>